<gene>
    <name evidence="5" type="ORF">ACFQ5J_11635</name>
</gene>
<dbReference type="RefSeq" id="WP_125753788.1">
    <property type="nucleotide sequence ID" value="NZ_JBHTON010000045.1"/>
</dbReference>
<evidence type="ECO:0000256" key="3">
    <source>
        <dbReference type="ARBA" id="ARBA00022840"/>
    </source>
</evidence>
<keyword evidence="1" id="KW-0813">Transport</keyword>
<dbReference type="PANTHER" id="PTHR42781">
    <property type="entry name" value="SPERMIDINE/PUTRESCINE IMPORT ATP-BINDING PROTEIN POTA"/>
    <property type="match status" value="1"/>
</dbReference>
<keyword evidence="6" id="KW-1185">Reference proteome</keyword>
<dbReference type="InterPro" id="IPR003593">
    <property type="entry name" value="AAA+_ATPase"/>
</dbReference>
<keyword evidence="2" id="KW-0547">Nucleotide-binding</keyword>
<keyword evidence="3 5" id="KW-0067">ATP-binding</keyword>
<dbReference type="SMART" id="SM00382">
    <property type="entry name" value="AAA"/>
    <property type="match status" value="1"/>
</dbReference>
<dbReference type="Pfam" id="PF00005">
    <property type="entry name" value="ABC_tran"/>
    <property type="match status" value="1"/>
</dbReference>
<dbReference type="InterPro" id="IPR027417">
    <property type="entry name" value="P-loop_NTPase"/>
</dbReference>
<evidence type="ECO:0000259" key="4">
    <source>
        <dbReference type="PROSITE" id="PS50893"/>
    </source>
</evidence>
<dbReference type="InterPro" id="IPR003439">
    <property type="entry name" value="ABC_transporter-like_ATP-bd"/>
</dbReference>
<evidence type="ECO:0000256" key="2">
    <source>
        <dbReference type="ARBA" id="ARBA00022741"/>
    </source>
</evidence>
<comment type="caution">
    <text evidence="5">The sequence shown here is derived from an EMBL/GenBank/DDBJ whole genome shotgun (WGS) entry which is preliminary data.</text>
</comment>
<protein>
    <submittedName>
        <fullName evidence="5">ABC transporter ATP-binding protein</fullName>
    </submittedName>
</protein>
<dbReference type="InterPro" id="IPR017871">
    <property type="entry name" value="ABC_transporter-like_CS"/>
</dbReference>
<dbReference type="GO" id="GO:0005524">
    <property type="term" value="F:ATP binding"/>
    <property type="evidence" value="ECO:0007669"/>
    <property type="project" value="UniProtKB-KW"/>
</dbReference>
<proteinExistence type="predicted"/>
<dbReference type="Gene3D" id="3.40.50.300">
    <property type="entry name" value="P-loop containing nucleotide triphosphate hydrolases"/>
    <property type="match status" value="1"/>
</dbReference>
<dbReference type="PROSITE" id="PS00211">
    <property type="entry name" value="ABC_TRANSPORTER_1"/>
    <property type="match status" value="1"/>
</dbReference>
<evidence type="ECO:0000313" key="6">
    <source>
        <dbReference type="Proteomes" id="UP001597252"/>
    </source>
</evidence>
<dbReference type="Proteomes" id="UP001597252">
    <property type="component" value="Unassembled WGS sequence"/>
</dbReference>
<dbReference type="InterPro" id="IPR050093">
    <property type="entry name" value="ABC_SmlMolc_Importer"/>
</dbReference>
<sequence>MLTVSHLGVAYAHQQILEDVTFTVGPQEILAVLGPSGVGKTTLINAICGQQAHTGTVTLAGQEIDPQRQQLALVPQDYGLLPWLTVAANVGLPLRLRHAAANQQVMAMLEALGLTPLAKRYPAALSGGQRQRVALARAFVAQPTLLLLDEAFSALDPVVKQTAYALFDKQWQATPAPTLVVTHDWEEALVLSDRLLVLAQGHPHLMKNALADLPRAQRVHAPAYPQVLADLREAVAAQWAK</sequence>
<name>A0ABW4E9R5_9LACO</name>
<dbReference type="SUPFAM" id="SSF52540">
    <property type="entry name" value="P-loop containing nucleoside triphosphate hydrolases"/>
    <property type="match status" value="1"/>
</dbReference>
<accession>A0ABW4E9R5</accession>
<organism evidence="5 6">
    <name type="scientific">Lacticaseibacillus baoqingensis</name>
    <dbReference type="NCBI Taxonomy" id="2486013"/>
    <lineage>
        <taxon>Bacteria</taxon>
        <taxon>Bacillati</taxon>
        <taxon>Bacillota</taxon>
        <taxon>Bacilli</taxon>
        <taxon>Lactobacillales</taxon>
        <taxon>Lactobacillaceae</taxon>
        <taxon>Lacticaseibacillus</taxon>
    </lineage>
</organism>
<dbReference type="EMBL" id="JBHTON010000045">
    <property type="protein sequence ID" value="MFD1485878.1"/>
    <property type="molecule type" value="Genomic_DNA"/>
</dbReference>
<evidence type="ECO:0000256" key="1">
    <source>
        <dbReference type="ARBA" id="ARBA00022448"/>
    </source>
</evidence>
<evidence type="ECO:0000313" key="5">
    <source>
        <dbReference type="EMBL" id="MFD1485878.1"/>
    </source>
</evidence>
<dbReference type="PANTHER" id="PTHR42781:SF8">
    <property type="entry name" value="BICARBONATE TRANSPORT ATP-BINDING PROTEIN CMPC"/>
    <property type="match status" value="1"/>
</dbReference>
<reference evidence="6" key="1">
    <citation type="journal article" date="2019" name="Int. J. Syst. Evol. Microbiol.">
        <title>The Global Catalogue of Microorganisms (GCM) 10K type strain sequencing project: providing services to taxonomists for standard genome sequencing and annotation.</title>
        <authorList>
            <consortium name="The Broad Institute Genomics Platform"/>
            <consortium name="The Broad Institute Genome Sequencing Center for Infectious Disease"/>
            <person name="Wu L."/>
            <person name="Ma J."/>
        </authorList>
    </citation>
    <scope>NUCLEOTIDE SEQUENCE [LARGE SCALE GENOMIC DNA]</scope>
    <source>
        <strain evidence="6">CCM 8903</strain>
    </source>
</reference>
<dbReference type="PROSITE" id="PS50893">
    <property type="entry name" value="ABC_TRANSPORTER_2"/>
    <property type="match status" value="1"/>
</dbReference>
<feature type="domain" description="ABC transporter" evidence="4">
    <location>
        <begin position="2"/>
        <end position="225"/>
    </location>
</feature>